<dbReference type="EMBL" id="CM037151">
    <property type="protein sequence ID" value="KAH7844408.1"/>
    <property type="molecule type" value="Genomic_DNA"/>
</dbReference>
<sequence length="202" mass="22157">MCQVENGTVAWSSSALGLGSPSERGVGVNLAVSVSLGGSSSEVALVTSSIAAWVGMDWGLLSFAFLLQDVASLNVYNILGPCYNGTVALDTIIRNTKLSSSFKKFSETERPLPVRKRTFGCAWPFKGPVRDGIVPIWPQILNSEEVTCFESVCGRWDLCTDRIRFNHDSGGMIKYHENLTFRGYRALIYREAEAGAKDFNLF</sequence>
<gene>
    <name evidence="1" type="ORF">Vadar_027613</name>
</gene>
<reference evidence="1 2" key="1">
    <citation type="journal article" date="2021" name="Hortic Res">
        <title>High-quality reference genome and annotation aids understanding of berry development for evergreen blueberry (Vaccinium darrowii).</title>
        <authorList>
            <person name="Yu J."/>
            <person name="Hulse-Kemp A.M."/>
            <person name="Babiker E."/>
            <person name="Staton M."/>
        </authorList>
    </citation>
    <scope>NUCLEOTIDE SEQUENCE [LARGE SCALE GENOMIC DNA]</scope>
    <source>
        <strain evidence="2">cv. NJ 8807/NJ 8810</strain>
        <tissue evidence="1">Young leaf</tissue>
    </source>
</reference>
<organism evidence="1 2">
    <name type="scientific">Vaccinium darrowii</name>
    <dbReference type="NCBI Taxonomy" id="229202"/>
    <lineage>
        <taxon>Eukaryota</taxon>
        <taxon>Viridiplantae</taxon>
        <taxon>Streptophyta</taxon>
        <taxon>Embryophyta</taxon>
        <taxon>Tracheophyta</taxon>
        <taxon>Spermatophyta</taxon>
        <taxon>Magnoliopsida</taxon>
        <taxon>eudicotyledons</taxon>
        <taxon>Gunneridae</taxon>
        <taxon>Pentapetalae</taxon>
        <taxon>asterids</taxon>
        <taxon>Ericales</taxon>
        <taxon>Ericaceae</taxon>
        <taxon>Vaccinioideae</taxon>
        <taxon>Vaccinieae</taxon>
        <taxon>Vaccinium</taxon>
    </lineage>
</organism>
<evidence type="ECO:0000313" key="1">
    <source>
        <dbReference type="EMBL" id="KAH7844408.1"/>
    </source>
</evidence>
<proteinExistence type="predicted"/>
<comment type="caution">
    <text evidence="1">The sequence shown here is derived from an EMBL/GenBank/DDBJ whole genome shotgun (WGS) entry which is preliminary data.</text>
</comment>
<evidence type="ECO:0000313" key="2">
    <source>
        <dbReference type="Proteomes" id="UP000828048"/>
    </source>
</evidence>
<dbReference type="Proteomes" id="UP000828048">
    <property type="component" value="Chromosome 1"/>
</dbReference>
<accession>A0ACB7XTM9</accession>
<keyword evidence="2" id="KW-1185">Reference proteome</keyword>
<name>A0ACB7XTM9_9ERIC</name>
<protein>
    <submittedName>
        <fullName evidence="1">Uncharacterized protein</fullName>
    </submittedName>
</protein>